<proteinExistence type="predicted"/>
<name>A0A5N6QUE4_9ROSI</name>
<feature type="region of interest" description="Disordered" evidence="1">
    <location>
        <begin position="1"/>
        <end position="62"/>
    </location>
</feature>
<keyword evidence="3" id="KW-1185">Reference proteome</keyword>
<feature type="compositionally biased region" description="Basic and acidic residues" evidence="1">
    <location>
        <begin position="35"/>
        <end position="62"/>
    </location>
</feature>
<organism evidence="2 3">
    <name type="scientific">Carpinus fangiana</name>
    <dbReference type="NCBI Taxonomy" id="176857"/>
    <lineage>
        <taxon>Eukaryota</taxon>
        <taxon>Viridiplantae</taxon>
        <taxon>Streptophyta</taxon>
        <taxon>Embryophyta</taxon>
        <taxon>Tracheophyta</taxon>
        <taxon>Spermatophyta</taxon>
        <taxon>Magnoliopsida</taxon>
        <taxon>eudicotyledons</taxon>
        <taxon>Gunneridae</taxon>
        <taxon>Pentapetalae</taxon>
        <taxon>rosids</taxon>
        <taxon>fabids</taxon>
        <taxon>Fagales</taxon>
        <taxon>Betulaceae</taxon>
        <taxon>Carpinus</taxon>
    </lineage>
</organism>
<evidence type="ECO:0000313" key="3">
    <source>
        <dbReference type="Proteomes" id="UP000327013"/>
    </source>
</evidence>
<gene>
    <name evidence="2" type="ORF">FH972_006519</name>
</gene>
<accession>A0A5N6QUE4</accession>
<reference evidence="2 3" key="1">
    <citation type="submission" date="2019-06" db="EMBL/GenBank/DDBJ databases">
        <title>A chromosomal-level reference genome of Carpinus fangiana (Coryloideae, Betulaceae).</title>
        <authorList>
            <person name="Yang X."/>
            <person name="Wang Z."/>
            <person name="Zhang L."/>
            <person name="Hao G."/>
            <person name="Liu J."/>
            <person name="Yang Y."/>
        </authorList>
    </citation>
    <scope>NUCLEOTIDE SEQUENCE [LARGE SCALE GENOMIC DNA]</scope>
    <source>
        <strain evidence="2">Cfa_2016G</strain>
        <tissue evidence="2">Leaf</tissue>
    </source>
</reference>
<dbReference type="Proteomes" id="UP000327013">
    <property type="component" value="Chromosome 2"/>
</dbReference>
<feature type="compositionally biased region" description="Basic and acidic residues" evidence="1">
    <location>
        <begin position="1"/>
        <end position="13"/>
    </location>
</feature>
<dbReference type="OrthoDB" id="1723558at2759"/>
<dbReference type="AlphaFoldDB" id="A0A5N6QUE4"/>
<evidence type="ECO:0000256" key="1">
    <source>
        <dbReference type="SAM" id="MobiDB-lite"/>
    </source>
</evidence>
<dbReference type="EMBL" id="CM017322">
    <property type="protein sequence ID" value="KAE8010128.1"/>
    <property type="molecule type" value="Genomic_DNA"/>
</dbReference>
<sequence length="62" mass="6919">MGQQENKRRERDGTTGIGHLGSSDGDAVNQNIIEETNRNLAEIRSDSDLSNPDSRDPLRLRL</sequence>
<evidence type="ECO:0000313" key="2">
    <source>
        <dbReference type="EMBL" id="KAE8010128.1"/>
    </source>
</evidence>
<protein>
    <submittedName>
        <fullName evidence="2">Uncharacterized protein</fullName>
    </submittedName>
</protein>